<comment type="caution">
    <text evidence="4">Lacks conserved residue(s) required for the propagation of feature annotation.</text>
</comment>
<dbReference type="InterPro" id="IPR050301">
    <property type="entry name" value="NTE"/>
</dbReference>
<dbReference type="PANTHER" id="PTHR14226:SF29">
    <property type="entry name" value="NEUROPATHY TARGET ESTERASE SWS"/>
    <property type="match status" value="1"/>
</dbReference>
<keyword evidence="2 4" id="KW-0442">Lipid degradation</keyword>
<name>A0A1F5R779_9BACT</name>
<feature type="short sequence motif" description="GXSXG" evidence="4">
    <location>
        <begin position="39"/>
        <end position="43"/>
    </location>
</feature>
<evidence type="ECO:0000256" key="5">
    <source>
        <dbReference type="SAM" id="Phobius"/>
    </source>
</evidence>
<feature type="transmembrane region" description="Helical" evidence="5">
    <location>
        <begin position="36"/>
        <end position="56"/>
    </location>
</feature>
<proteinExistence type="predicted"/>
<dbReference type="GO" id="GO:0016787">
    <property type="term" value="F:hydrolase activity"/>
    <property type="evidence" value="ECO:0007669"/>
    <property type="project" value="UniProtKB-UniRule"/>
</dbReference>
<dbReference type="Gene3D" id="3.40.1090.10">
    <property type="entry name" value="Cytosolic phospholipase A2 catalytic domain"/>
    <property type="match status" value="1"/>
</dbReference>
<accession>A0A1F5R779</accession>
<evidence type="ECO:0000256" key="1">
    <source>
        <dbReference type="ARBA" id="ARBA00022801"/>
    </source>
</evidence>
<feature type="domain" description="PNPLA" evidence="6">
    <location>
        <begin position="8"/>
        <end position="170"/>
    </location>
</feature>
<keyword evidence="1 4" id="KW-0378">Hydrolase</keyword>
<keyword evidence="5" id="KW-1133">Transmembrane helix</keyword>
<evidence type="ECO:0000313" key="7">
    <source>
        <dbReference type="EMBL" id="OGF10322.1"/>
    </source>
</evidence>
<feature type="active site" description="Nucleophile" evidence="4">
    <location>
        <position position="41"/>
    </location>
</feature>
<comment type="caution">
    <text evidence="7">The sequence shown here is derived from an EMBL/GenBank/DDBJ whole genome shotgun (WGS) entry which is preliminary data.</text>
</comment>
<dbReference type="AlphaFoldDB" id="A0A1F5R779"/>
<feature type="short sequence motif" description="DGA/G" evidence="4">
    <location>
        <begin position="157"/>
        <end position="159"/>
    </location>
</feature>
<dbReference type="PANTHER" id="PTHR14226">
    <property type="entry name" value="NEUROPATHY TARGET ESTERASE/SWISS CHEESE D.MELANOGASTER"/>
    <property type="match status" value="1"/>
</dbReference>
<keyword evidence="3 4" id="KW-0443">Lipid metabolism</keyword>
<dbReference type="PROSITE" id="PS51635">
    <property type="entry name" value="PNPLA"/>
    <property type="match status" value="1"/>
</dbReference>
<dbReference type="SUPFAM" id="SSF52151">
    <property type="entry name" value="FabD/lysophospholipase-like"/>
    <property type="match status" value="1"/>
</dbReference>
<evidence type="ECO:0000256" key="2">
    <source>
        <dbReference type="ARBA" id="ARBA00022963"/>
    </source>
</evidence>
<protein>
    <recommendedName>
        <fullName evidence="6">PNPLA domain-containing protein</fullName>
    </recommendedName>
</protein>
<dbReference type="InterPro" id="IPR002641">
    <property type="entry name" value="PNPLA_dom"/>
</dbReference>
<evidence type="ECO:0000259" key="6">
    <source>
        <dbReference type="PROSITE" id="PS51635"/>
    </source>
</evidence>
<evidence type="ECO:0000256" key="3">
    <source>
        <dbReference type="ARBA" id="ARBA00023098"/>
    </source>
</evidence>
<dbReference type="Proteomes" id="UP000177230">
    <property type="component" value="Unassembled WGS sequence"/>
</dbReference>
<reference evidence="7 8" key="1">
    <citation type="journal article" date="2016" name="Nat. Commun.">
        <title>Thousands of microbial genomes shed light on interconnected biogeochemical processes in an aquifer system.</title>
        <authorList>
            <person name="Anantharaman K."/>
            <person name="Brown C.T."/>
            <person name="Hug L.A."/>
            <person name="Sharon I."/>
            <person name="Castelle C.J."/>
            <person name="Probst A.J."/>
            <person name="Thomas B.C."/>
            <person name="Singh A."/>
            <person name="Wilkins M.J."/>
            <person name="Karaoz U."/>
            <person name="Brodie E.L."/>
            <person name="Williams K.H."/>
            <person name="Hubbard S.S."/>
            <person name="Banfield J.F."/>
        </authorList>
    </citation>
    <scope>NUCLEOTIDE SEQUENCE [LARGE SCALE GENOMIC DNA]</scope>
</reference>
<evidence type="ECO:0000256" key="4">
    <source>
        <dbReference type="PROSITE-ProRule" id="PRU01161"/>
    </source>
</evidence>
<evidence type="ECO:0000313" key="8">
    <source>
        <dbReference type="Proteomes" id="UP000177230"/>
    </source>
</evidence>
<dbReference type="InterPro" id="IPR016035">
    <property type="entry name" value="Acyl_Trfase/lysoPLipase"/>
</dbReference>
<keyword evidence="5" id="KW-0812">Transmembrane</keyword>
<dbReference type="Pfam" id="PF01734">
    <property type="entry name" value="Patatin"/>
    <property type="match status" value="1"/>
</dbReference>
<organism evidence="7 8">
    <name type="scientific">Candidatus Edwardsbacteria bacterium GWF2_54_11</name>
    <dbReference type="NCBI Taxonomy" id="1817851"/>
    <lineage>
        <taxon>Bacteria</taxon>
        <taxon>Candidatus Edwardsiibacteriota</taxon>
    </lineage>
</organism>
<keyword evidence="5" id="KW-0472">Membrane</keyword>
<dbReference type="EMBL" id="MFFM01000039">
    <property type="protein sequence ID" value="OGF10322.1"/>
    <property type="molecule type" value="Genomic_DNA"/>
</dbReference>
<dbReference type="GO" id="GO:0016042">
    <property type="term" value="P:lipid catabolic process"/>
    <property type="evidence" value="ECO:0007669"/>
    <property type="project" value="UniProtKB-UniRule"/>
</dbReference>
<gene>
    <name evidence="7" type="ORF">A2024_02205</name>
</gene>
<feature type="active site" description="Proton acceptor" evidence="4">
    <location>
        <position position="157"/>
    </location>
</feature>
<sequence length="261" mass="28360">MNKPKIGLALAGGVGYCMTHIGVLQALEHSNLKPDIIAGTSGGALIGALYASGIRLDRIEEIAKSIKWNKLMGPHFLFKGLGSSKPIEDLMDELLGKGRRFADLNTRLLVSAVDLVSEQKIMFPEDESQTISLPVRASCSLPLVFSPVRYKDRLLVDGGMLVPLPVREIKAAGADFVIAADFKVARDEPKNMFDVALRTLRIANQERVDDAMKAADIMIESHIGGGSRWDLAAATDLIKVGRMAAEDILARNAEKIKAIRE</sequence>